<keyword evidence="5 14" id="KW-0347">Helicase</keyword>
<dbReference type="Pfam" id="PF13361">
    <property type="entry name" value="UvrD_C"/>
    <property type="match status" value="2"/>
</dbReference>
<keyword evidence="7 14" id="KW-0067">ATP-binding</keyword>
<dbReference type="InterPro" id="IPR027417">
    <property type="entry name" value="P-loop_NTPase"/>
</dbReference>
<name>A0ABX1GP62_9FLAO</name>
<dbReference type="PROSITE" id="PS51217">
    <property type="entry name" value="UVRD_HELICASE_CTER"/>
    <property type="match status" value="1"/>
</dbReference>
<dbReference type="EMBL" id="JAAWWL010000001">
    <property type="protein sequence ID" value="NKI31369.1"/>
    <property type="molecule type" value="Genomic_DNA"/>
</dbReference>
<keyword evidence="10" id="KW-0413">Isomerase</keyword>
<dbReference type="PANTHER" id="PTHR11070:SF67">
    <property type="entry name" value="DNA 3'-5' HELICASE"/>
    <property type="match status" value="1"/>
</dbReference>
<comment type="catalytic activity">
    <reaction evidence="11">
        <text>Couples ATP hydrolysis with the unwinding of duplex DNA by translocating in the 3'-5' direction.</text>
        <dbReference type="EC" id="5.6.2.4"/>
    </reaction>
</comment>
<evidence type="ECO:0000256" key="14">
    <source>
        <dbReference type="PROSITE-ProRule" id="PRU00560"/>
    </source>
</evidence>
<dbReference type="InterPro" id="IPR011604">
    <property type="entry name" value="PDDEXK-like_dom_sf"/>
</dbReference>
<dbReference type="Gene3D" id="1.10.3170.10">
    <property type="entry name" value="Recbcd, chain B, domain 2"/>
    <property type="match status" value="1"/>
</dbReference>
<comment type="catalytic activity">
    <reaction evidence="13">
        <text>ATP + H2O = ADP + phosphate + H(+)</text>
        <dbReference type="Rhea" id="RHEA:13065"/>
        <dbReference type="ChEBI" id="CHEBI:15377"/>
        <dbReference type="ChEBI" id="CHEBI:15378"/>
        <dbReference type="ChEBI" id="CHEBI:30616"/>
        <dbReference type="ChEBI" id="CHEBI:43474"/>
        <dbReference type="ChEBI" id="CHEBI:456216"/>
        <dbReference type="EC" id="5.6.2.4"/>
    </reaction>
</comment>
<keyword evidence="18" id="KW-1185">Reference proteome</keyword>
<dbReference type="SUPFAM" id="SSF52540">
    <property type="entry name" value="P-loop containing nucleoside triphosphate hydrolases"/>
    <property type="match status" value="1"/>
</dbReference>
<dbReference type="Proteomes" id="UP000718451">
    <property type="component" value="Unassembled WGS sequence"/>
</dbReference>
<dbReference type="Pfam" id="PF00580">
    <property type="entry name" value="UvrD-helicase"/>
    <property type="match status" value="1"/>
</dbReference>
<evidence type="ECO:0000256" key="1">
    <source>
        <dbReference type="ARBA" id="ARBA00022722"/>
    </source>
</evidence>
<dbReference type="EC" id="5.6.2.4" evidence="12"/>
<keyword evidence="6" id="KW-0269">Exonuclease</keyword>
<evidence type="ECO:0000256" key="9">
    <source>
        <dbReference type="ARBA" id="ARBA00023204"/>
    </source>
</evidence>
<dbReference type="InterPro" id="IPR014016">
    <property type="entry name" value="UvrD-like_ATP-bd"/>
</dbReference>
<keyword evidence="4 14" id="KW-0378">Hydrolase</keyword>
<evidence type="ECO:0000256" key="8">
    <source>
        <dbReference type="ARBA" id="ARBA00023125"/>
    </source>
</evidence>
<keyword evidence="3" id="KW-0227">DNA damage</keyword>
<dbReference type="InterPro" id="IPR000212">
    <property type="entry name" value="DNA_helicase_UvrD/REP"/>
</dbReference>
<accession>A0ABX1GP62</accession>
<dbReference type="InterPro" id="IPR014017">
    <property type="entry name" value="DNA_helicase_UvrD-like_C"/>
</dbReference>
<evidence type="ECO:0000313" key="17">
    <source>
        <dbReference type="EMBL" id="NKI31369.1"/>
    </source>
</evidence>
<feature type="binding site" evidence="14">
    <location>
        <begin position="11"/>
        <end position="18"/>
    </location>
    <ligand>
        <name>ATP</name>
        <dbReference type="ChEBI" id="CHEBI:30616"/>
    </ligand>
</feature>
<proteinExistence type="predicted"/>
<evidence type="ECO:0000259" key="15">
    <source>
        <dbReference type="PROSITE" id="PS51198"/>
    </source>
</evidence>
<evidence type="ECO:0000256" key="4">
    <source>
        <dbReference type="ARBA" id="ARBA00022801"/>
    </source>
</evidence>
<keyword evidence="9" id="KW-0234">DNA repair</keyword>
<keyword evidence="8" id="KW-0238">DNA-binding</keyword>
<evidence type="ECO:0000256" key="5">
    <source>
        <dbReference type="ARBA" id="ARBA00022806"/>
    </source>
</evidence>
<evidence type="ECO:0000256" key="7">
    <source>
        <dbReference type="ARBA" id="ARBA00022840"/>
    </source>
</evidence>
<comment type="caution">
    <text evidence="17">The sequence shown here is derived from an EMBL/GenBank/DDBJ whole genome shotgun (WGS) entry which is preliminary data.</text>
</comment>
<evidence type="ECO:0000256" key="6">
    <source>
        <dbReference type="ARBA" id="ARBA00022839"/>
    </source>
</evidence>
<keyword evidence="2 14" id="KW-0547">Nucleotide-binding</keyword>
<evidence type="ECO:0000256" key="2">
    <source>
        <dbReference type="ARBA" id="ARBA00022741"/>
    </source>
</evidence>
<evidence type="ECO:0000256" key="11">
    <source>
        <dbReference type="ARBA" id="ARBA00034617"/>
    </source>
</evidence>
<dbReference type="PROSITE" id="PS51198">
    <property type="entry name" value="UVRD_HELICASE_ATP_BIND"/>
    <property type="match status" value="1"/>
</dbReference>
<dbReference type="RefSeq" id="WP_168551548.1">
    <property type="nucleotide sequence ID" value="NZ_JAAWWL010000001.1"/>
</dbReference>
<sequence>MKTSNFKILSASAGTGKTYRLAKAYLSLLLNPEGGQNLRNLLAITFTNKAVGEMRQRILNNLKDFAFNESVAQDNTLFTELSLELNLSYSGLKDKSKKVLKRLLHNYAFFEITTIDGFNHNLIRTFAKDLKVAQNFEVELDTDLILGQVISRILNRVGSDEVLTKTLIDFSLEKIEDDKSWDIVQNLLEIGKLIFNENHYNHLLNLKSKSQSDFVDLKNTLKSQEINYSSTIKESATKCLKLIDESGLEFSDFNRSYFPKFLEQAKNNPGILNFTAKWKQNFGEEPLYTKTKDETIKSSINSLLPEFVKFFEVIMTSFNKSEFLKKCQKNVVPLSLLAEIITEFETLKKEEGFLTIPEFNQLISQELKKQPVPYIYERLGERYQNYFIDEFQDTSTLQWNNLIPLISHALESENLKGKTGSLFLVGDVKQSIYRWRGGEPKQFLDLVVQNENPFMVSPEIEQLSKNWRSHEEIVNFNNSFFSFCSTKFSNTEFAKAYKDGNQQLTNTKKGGIVSISFLPKKNINPINESPHCNKTKEIIQSILNKGYLFEDICILVRSKKDGITMADFLQQQNIPIVSSEALLLKNNTEVQFILSFFRILVNPESEEDIFNILNYLDKKGSHDFIRENLVRFPQFIEETYELKIDSLKSLGLLSLAHELIITFDLAKQSSAFLNFFIDELFEFENKKKGSILDFLEFWGVHSEKLSVRFNEGENAIQIMTIHKAKGLEFPFVIYPFADSVINDATKQENLWFQVNKEQFAGFSELLVKNNRYMEHFSNISKSAHEIENQKAELDDFNVLYVALTRAVLGLYIISTPVNKISSSKNDSYSSLFNEYVNREREFAESNDNYAIGELVQNAEIHETNTSLPIDYSGQSFLEYNFDISAETKLNSTSETKQSMFYGTLVHEALANVFEEHDISKAVNKARINNKLSFDSANHLEETIKKVVHHDDLNHYFKKGLEVLNEVEILKEDGTQVRPDKIIIDGANATIIDYKTGVESSKHKTQLSEYADCLGKMGFTIENKILVYINDNIKTLAI</sequence>
<evidence type="ECO:0000259" key="16">
    <source>
        <dbReference type="PROSITE" id="PS51217"/>
    </source>
</evidence>
<reference evidence="17 18" key="1">
    <citation type="submission" date="2020-04" db="EMBL/GenBank/DDBJ databases">
        <authorList>
            <person name="Yoon J."/>
        </authorList>
    </citation>
    <scope>NUCLEOTIDE SEQUENCE [LARGE SCALE GENOMIC DNA]</scope>
    <source>
        <strain evidence="17 18">DJ-13</strain>
    </source>
</reference>
<evidence type="ECO:0000256" key="10">
    <source>
        <dbReference type="ARBA" id="ARBA00023235"/>
    </source>
</evidence>
<evidence type="ECO:0000256" key="3">
    <source>
        <dbReference type="ARBA" id="ARBA00022763"/>
    </source>
</evidence>
<feature type="domain" description="UvrD-like helicase ATP-binding" evidence="15">
    <location>
        <begin position="1"/>
        <end position="470"/>
    </location>
</feature>
<protein>
    <recommendedName>
        <fullName evidence="12">DNA 3'-5' helicase</fullName>
        <ecNumber evidence="12">5.6.2.4</ecNumber>
    </recommendedName>
</protein>
<feature type="domain" description="UvrD-like helicase C-terminal" evidence="16">
    <location>
        <begin position="471"/>
        <end position="726"/>
    </location>
</feature>
<dbReference type="Gene3D" id="3.40.50.300">
    <property type="entry name" value="P-loop containing nucleotide triphosphate hydrolases"/>
    <property type="match status" value="3"/>
</dbReference>
<keyword evidence="1" id="KW-0540">Nuclease</keyword>
<dbReference type="Gene3D" id="3.90.320.10">
    <property type="match status" value="1"/>
</dbReference>
<evidence type="ECO:0000256" key="13">
    <source>
        <dbReference type="ARBA" id="ARBA00048988"/>
    </source>
</evidence>
<organism evidence="17 18">
    <name type="scientific">Croceivirga thetidis</name>
    <dbReference type="NCBI Taxonomy" id="2721623"/>
    <lineage>
        <taxon>Bacteria</taxon>
        <taxon>Pseudomonadati</taxon>
        <taxon>Bacteroidota</taxon>
        <taxon>Flavobacteriia</taxon>
        <taxon>Flavobacteriales</taxon>
        <taxon>Flavobacteriaceae</taxon>
        <taxon>Croceivirga</taxon>
    </lineage>
</organism>
<dbReference type="PANTHER" id="PTHR11070">
    <property type="entry name" value="UVRD / RECB / PCRA DNA HELICASE FAMILY MEMBER"/>
    <property type="match status" value="1"/>
</dbReference>
<evidence type="ECO:0000313" key="18">
    <source>
        <dbReference type="Proteomes" id="UP000718451"/>
    </source>
</evidence>
<gene>
    <name evidence="17" type="ORF">HCU67_05395</name>
</gene>
<evidence type="ECO:0000256" key="12">
    <source>
        <dbReference type="ARBA" id="ARBA00034808"/>
    </source>
</evidence>